<sequence>ILTFCLTCFLMFYFLHFQVLPNDLPRQISQGGTTQTAQPVEVTNPIPDAQTPSPQVEQPQPGVPLQPEAMAQFLPPTQFYTWYPLGGSPMFIPLQPISFLSPLFQMVANTGRLGVYLTSVLTSPSAVQPVNQATGLKNQGQQSIVPTVENPSAGAAATQGLQPNTNGIPAGLEGRTQVAATVQTPVQPELQATQGNLV</sequence>
<dbReference type="InParanoid" id="A0A3Q3G520"/>
<dbReference type="Ensembl" id="ENSLBET00000029537.1">
    <property type="protein sequence ID" value="ENSLBEP00000028201.1"/>
    <property type="gene ID" value="ENSLBEG00000021372.1"/>
</dbReference>
<dbReference type="Proteomes" id="UP000261660">
    <property type="component" value="Unplaced"/>
</dbReference>
<feature type="chain" id="PRO_5018614118" description="Odontogenic, ameloblast associated" evidence="2">
    <location>
        <begin position="22"/>
        <end position="198"/>
    </location>
</feature>
<evidence type="ECO:0008006" key="5">
    <source>
        <dbReference type="Google" id="ProtNLM"/>
    </source>
</evidence>
<organism evidence="3 4">
    <name type="scientific">Labrus bergylta</name>
    <name type="common">ballan wrasse</name>
    <dbReference type="NCBI Taxonomy" id="56723"/>
    <lineage>
        <taxon>Eukaryota</taxon>
        <taxon>Metazoa</taxon>
        <taxon>Chordata</taxon>
        <taxon>Craniata</taxon>
        <taxon>Vertebrata</taxon>
        <taxon>Euteleostomi</taxon>
        <taxon>Actinopterygii</taxon>
        <taxon>Neopterygii</taxon>
        <taxon>Teleostei</taxon>
        <taxon>Neoteleostei</taxon>
        <taxon>Acanthomorphata</taxon>
        <taxon>Eupercaria</taxon>
        <taxon>Labriformes</taxon>
        <taxon>Labridae</taxon>
        <taxon>Labrus</taxon>
    </lineage>
</organism>
<dbReference type="AlphaFoldDB" id="A0A3Q3G520"/>
<feature type="region of interest" description="Disordered" evidence="1">
    <location>
        <begin position="30"/>
        <end position="63"/>
    </location>
</feature>
<proteinExistence type="predicted"/>
<protein>
    <recommendedName>
        <fullName evidence="5">Odontogenic, ameloblast associated</fullName>
    </recommendedName>
</protein>
<feature type="signal peptide" evidence="2">
    <location>
        <begin position="1"/>
        <end position="21"/>
    </location>
</feature>
<dbReference type="GeneTree" id="ENSGT00940000177216"/>
<keyword evidence="2" id="KW-0732">Signal</keyword>
<reference evidence="3" key="2">
    <citation type="submission" date="2025-09" db="UniProtKB">
        <authorList>
            <consortium name="Ensembl"/>
        </authorList>
    </citation>
    <scope>IDENTIFICATION</scope>
</reference>
<reference evidence="3" key="1">
    <citation type="submission" date="2025-08" db="UniProtKB">
        <authorList>
            <consortium name="Ensembl"/>
        </authorList>
    </citation>
    <scope>IDENTIFICATION</scope>
</reference>
<name>A0A3Q3G520_9LABR</name>
<keyword evidence="4" id="KW-1185">Reference proteome</keyword>
<evidence type="ECO:0000313" key="3">
    <source>
        <dbReference type="Ensembl" id="ENSLBEP00000028201.1"/>
    </source>
</evidence>
<evidence type="ECO:0000256" key="1">
    <source>
        <dbReference type="SAM" id="MobiDB-lite"/>
    </source>
</evidence>
<accession>A0A3Q3G520</accession>
<evidence type="ECO:0000313" key="4">
    <source>
        <dbReference type="Proteomes" id="UP000261660"/>
    </source>
</evidence>
<evidence type="ECO:0000256" key="2">
    <source>
        <dbReference type="SAM" id="SignalP"/>
    </source>
</evidence>